<evidence type="ECO:0000256" key="1">
    <source>
        <dbReference type="ARBA" id="ARBA00001946"/>
    </source>
</evidence>
<feature type="binding site" evidence="10">
    <location>
        <position position="280"/>
    </location>
    <ligand>
        <name>substrate</name>
        <note>ligand shared between dimeric partners</note>
    </ligand>
</feature>
<comment type="catalytic activity">
    <reaction evidence="10">
        <text>beta-D-fructose 6-phosphate + ATP = beta-D-fructose 1,6-bisphosphate + ADP + H(+)</text>
        <dbReference type="Rhea" id="RHEA:16109"/>
        <dbReference type="ChEBI" id="CHEBI:15378"/>
        <dbReference type="ChEBI" id="CHEBI:30616"/>
        <dbReference type="ChEBI" id="CHEBI:32966"/>
        <dbReference type="ChEBI" id="CHEBI:57634"/>
        <dbReference type="ChEBI" id="CHEBI:456216"/>
        <dbReference type="EC" id="2.7.1.11"/>
    </reaction>
</comment>
<dbReference type="GO" id="GO:0048029">
    <property type="term" value="F:monosaccharide binding"/>
    <property type="evidence" value="ECO:0007669"/>
    <property type="project" value="TreeGrafter"/>
</dbReference>
<comment type="cofactor">
    <cofactor evidence="1 10">
        <name>Mg(2+)</name>
        <dbReference type="ChEBI" id="CHEBI:18420"/>
    </cofactor>
</comment>
<feature type="binding site" description="in other chain" evidence="10">
    <location>
        <begin position="286"/>
        <end position="289"/>
    </location>
    <ligand>
        <name>substrate</name>
        <note>ligand shared between dimeric partners</note>
    </ligand>
</feature>
<evidence type="ECO:0000256" key="10">
    <source>
        <dbReference type="HAMAP-Rule" id="MF_01976"/>
    </source>
</evidence>
<dbReference type="GO" id="GO:0042802">
    <property type="term" value="F:identical protein binding"/>
    <property type="evidence" value="ECO:0007669"/>
    <property type="project" value="TreeGrafter"/>
</dbReference>
<dbReference type="GO" id="GO:0047334">
    <property type="term" value="F:diphosphate-fructose-6-phosphate 1-phosphotransferase activity"/>
    <property type="evidence" value="ECO:0007669"/>
    <property type="project" value="InterPro"/>
</dbReference>
<keyword evidence="6 10" id="KW-0479">Metal-binding</keyword>
<feature type="active site" description="Proton acceptor" evidence="10">
    <location>
        <position position="141"/>
    </location>
</feature>
<proteinExistence type="inferred from homology"/>
<evidence type="ECO:0000256" key="7">
    <source>
        <dbReference type="ARBA" id="ARBA00022777"/>
    </source>
</evidence>
<dbReference type="InterPro" id="IPR012829">
    <property type="entry name" value="Phosphofructokinase_III"/>
</dbReference>
<dbReference type="InterPro" id="IPR015912">
    <property type="entry name" value="Phosphofructokinase_CS"/>
</dbReference>
<dbReference type="GO" id="GO:0005524">
    <property type="term" value="F:ATP binding"/>
    <property type="evidence" value="ECO:0007669"/>
    <property type="project" value="UniProtKB-KW"/>
</dbReference>
<dbReference type="SUPFAM" id="SSF53784">
    <property type="entry name" value="Phosphofructokinase"/>
    <property type="match status" value="1"/>
</dbReference>
<keyword evidence="5 10" id="KW-0808">Transferase</keyword>
<dbReference type="GO" id="GO:0070095">
    <property type="term" value="F:fructose-6-phosphate binding"/>
    <property type="evidence" value="ECO:0007669"/>
    <property type="project" value="TreeGrafter"/>
</dbReference>
<feature type="binding site" description="in other chain" evidence="10">
    <location>
        <begin position="139"/>
        <end position="141"/>
    </location>
    <ligand>
        <name>substrate</name>
        <note>ligand shared between dimeric partners</note>
    </ligand>
</feature>
<evidence type="ECO:0000259" key="11">
    <source>
        <dbReference type="Pfam" id="PF00365"/>
    </source>
</evidence>
<dbReference type="UniPathway" id="UPA00109">
    <property type="reaction ID" value="UER00182"/>
</dbReference>
<evidence type="ECO:0000256" key="2">
    <source>
        <dbReference type="ARBA" id="ARBA00004496"/>
    </source>
</evidence>
<feature type="binding site" description="in other chain" evidence="10">
    <location>
        <begin position="183"/>
        <end position="185"/>
    </location>
    <ligand>
        <name>substrate</name>
        <note>ligand shared between dimeric partners</note>
    </ligand>
</feature>
<dbReference type="InterPro" id="IPR012003">
    <property type="entry name" value="ATP_PFK_prok-type"/>
</dbReference>
<comment type="subunit">
    <text evidence="10">Homodimer or homotetramer.</text>
</comment>
<dbReference type="GO" id="GO:0046872">
    <property type="term" value="F:metal ion binding"/>
    <property type="evidence" value="ECO:0007669"/>
    <property type="project" value="UniProtKB-KW"/>
</dbReference>
<gene>
    <name evidence="10" type="primary">pfkA</name>
    <name evidence="12" type="ORF">B5F75_01355</name>
</gene>
<dbReference type="InterPro" id="IPR022953">
    <property type="entry name" value="ATP_PFK"/>
</dbReference>
<accession>A0A1Y4DEE4</accession>
<dbReference type="PANTHER" id="PTHR13697">
    <property type="entry name" value="PHOSPHOFRUCTOKINASE"/>
    <property type="match status" value="1"/>
</dbReference>
<dbReference type="InterPro" id="IPR035966">
    <property type="entry name" value="PKF_sf"/>
</dbReference>
<comment type="pathway">
    <text evidence="3 10">Carbohydrate degradation; glycolysis; D-glyceraldehyde 3-phosphate and glycerone phosphate from D-glucose: step 3/4.</text>
</comment>
<keyword evidence="9 10" id="KW-0324">Glycolysis</keyword>
<dbReference type="OrthoDB" id="9802503at2"/>
<evidence type="ECO:0000256" key="5">
    <source>
        <dbReference type="ARBA" id="ARBA00022679"/>
    </source>
</evidence>
<dbReference type="HAMAP" id="MF_01976">
    <property type="entry name" value="Phosphofructokinase_III"/>
    <property type="match status" value="1"/>
</dbReference>
<sequence length="366" mass="39125">MSIKRIGILTAGGDCPGLNAVVRAVSKNALKNGIEVLGFKNGFDGLVRNEFLNITNETVSGILTMGGTILGTSNIANPFNYTLPPFGSADSPRDLSSVALHNFKENQLDALITIGGDGTLHMSQQFVDLGLPIVAVPKTIDNDLSATDQTFGFDSALAVATEAIDRLHTTAQSHHRVMIVETMGRYAGWIALRSAIAGGGDIVLIPEIPYNEDVIVNYILDRKAKGKNFSIVVAAEGAKNELGEQTVARTLPGSTDPIRLGGIAYKLSNMIEDRTKIESRACVLGHTQRGGTPTAFDRWLSTLYGAKALDMVLQGQFGYMAAFRDFKITEVKIADAISNLKRVDPHGEEVKAALEVGMSFGSSEIG</sequence>
<comment type="caution">
    <text evidence="12">The sequence shown here is derived from an EMBL/GenBank/DDBJ whole genome shotgun (WGS) entry which is preliminary data.</text>
</comment>
<feature type="binding site" description="in other chain" evidence="10">
    <location>
        <position position="236"/>
    </location>
    <ligand>
        <name>substrate</name>
        <note>ligand shared between dimeric partners</note>
    </ligand>
</feature>
<protein>
    <recommendedName>
        <fullName evidence="10">ATP-dependent 6-phosphofructokinase</fullName>
        <shortName evidence="10">ATP-PFK</shortName>
        <shortName evidence="10">Phosphofructokinase</shortName>
        <ecNumber evidence="10">2.7.1.11</ecNumber>
    </recommendedName>
    <alternativeName>
        <fullName evidence="10">Phosphohexokinase</fullName>
    </alternativeName>
</protein>
<reference evidence="13" key="1">
    <citation type="submission" date="2017-04" db="EMBL/GenBank/DDBJ databases">
        <title>Function of individual gut microbiota members based on whole genome sequencing of pure cultures obtained from chicken caecum.</title>
        <authorList>
            <person name="Medvecky M."/>
            <person name="Cejkova D."/>
            <person name="Polansky O."/>
            <person name="Karasova D."/>
            <person name="Kubasova T."/>
            <person name="Cizek A."/>
            <person name="Rychlik I."/>
        </authorList>
    </citation>
    <scope>NUCLEOTIDE SEQUENCE [LARGE SCALE GENOMIC DNA]</scope>
    <source>
        <strain evidence="13">An273</strain>
    </source>
</reference>
<feature type="binding site" evidence="10">
    <location>
        <begin position="116"/>
        <end position="119"/>
    </location>
    <ligand>
        <name>ATP</name>
        <dbReference type="ChEBI" id="CHEBI:30616"/>
    </ligand>
</feature>
<dbReference type="PROSITE" id="PS00433">
    <property type="entry name" value="PHOSPHOFRUCTOKINASE"/>
    <property type="match status" value="1"/>
</dbReference>
<dbReference type="Gene3D" id="3.40.50.450">
    <property type="match status" value="1"/>
</dbReference>
<comment type="subcellular location">
    <subcellularLocation>
        <location evidence="2 10">Cytoplasm</location>
    </subcellularLocation>
</comment>
<dbReference type="Proteomes" id="UP000196368">
    <property type="component" value="Unassembled WGS sequence"/>
</dbReference>
<comment type="caution">
    <text evidence="10">Lacks conserved residue(s) required for the propagation of feature annotation.</text>
</comment>
<dbReference type="PRINTS" id="PR00476">
    <property type="entry name" value="PHFRCTKINASE"/>
</dbReference>
<dbReference type="GO" id="GO:0030388">
    <property type="term" value="P:fructose 1,6-bisphosphate metabolic process"/>
    <property type="evidence" value="ECO:0007669"/>
    <property type="project" value="TreeGrafter"/>
</dbReference>
<dbReference type="EC" id="2.7.1.11" evidence="10"/>
<feature type="binding site" evidence="10">
    <location>
        <position position="176"/>
    </location>
    <ligand>
        <name>substrate</name>
        <note>ligand shared between dimeric partners</note>
    </ligand>
</feature>
<evidence type="ECO:0000256" key="4">
    <source>
        <dbReference type="ARBA" id="ARBA00022490"/>
    </source>
</evidence>
<dbReference type="Gene3D" id="3.40.50.460">
    <property type="entry name" value="Phosphofructokinase domain"/>
    <property type="match status" value="1"/>
</dbReference>
<dbReference type="InterPro" id="IPR000023">
    <property type="entry name" value="Phosphofructokinase_dom"/>
</dbReference>
<dbReference type="GO" id="GO:0016208">
    <property type="term" value="F:AMP binding"/>
    <property type="evidence" value="ECO:0007669"/>
    <property type="project" value="TreeGrafter"/>
</dbReference>
<comment type="function">
    <text evidence="10">Catalyzes the phosphorylation of D-fructose 6-phosphate to fructose 1,6-bisphosphate by ATP, the first committing step of glycolysis.</text>
</comment>
<feature type="binding site" evidence="10">
    <location>
        <position position="117"/>
    </location>
    <ligand>
        <name>Mg(2+)</name>
        <dbReference type="ChEBI" id="CHEBI:18420"/>
        <note>catalytic</note>
    </ligand>
</feature>
<dbReference type="GO" id="GO:0005945">
    <property type="term" value="C:6-phosphofructokinase complex"/>
    <property type="evidence" value="ECO:0007669"/>
    <property type="project" value="TreeGrafter"/>
</dbReference>
<evidence type="ECO:0000256" key="8">
    <source>
        <dbReference type="ARBA" id="ARBA00022842"/>
    </source>
</evidence>
<dbReference type="NCBIfam" id="NF002872">
    <property type="entry name" value="PRK03202.1"/>
    <property type="match status" value="1"/>
</dbReference>
<dbReference type="GO" id="GO:0003872">
    <property type="term" value="F:6-phosphofructokinase activity"/>
    <property type="evidence" value="ECO:0007669"/>
    <property type="project" value="UniProtKB-UniRule"/>
</dbReference>
<keyword evidence="10" id="KW-0547">Nucleotide-binding</keyword>
<evidence type="ECO:0000256" key="9">
    <source>
        <dbReference type="ARBA" id="ARBA00023152"/>
    </source>
</evidence>
<keyword evidence="10" id="KW-0067">ATP-binding</keyword>
<dbReference type="GO" id="GO:0006002">
    <property type="term" value="P:fructose 6-phosphate metabolic process"/>
    <property type="evidence" value="ECO:0007669"/>
    <property type="project" value="InterPro"/>
</dbReference>
<dbReference type="PIRSF" id="PIRSF000532">
    <property type="entry name" value="ATP_PFK_prok"/>
    <property type="match status" value="1"/>
</dbReference>
<comment type="similarity">
    <text evidence="10">Belongs to the phosphofructokinase type A (PFKA) family. Mixed-substrate PFK group III subfamily.</text>
</comment>
<evidence type="ECO:0000256" key="3">
    <source>
        <dbReference type="ARBA" id="ARBA00004679"/>
    </source>
</evidence>
<keyword evidence="7 10" id="KW-0418">Kinase</keyword>
<feature type="site" description="Important for substrate specificity; cannot use PPi as phosphoryl donor" evidence="10">
    <location>
        <position position="118"/>
    </location>
</feature>
<keyword evidence="4 10" id="KW-0963">Cytoplasm</keyword>
<dbReference type="RefSeq" id="WP_087286780.1">
    <property type="nucleotide sequence ID" value="NZ_NFJD01000001.1"/>
</dbReference>
<evidence type="ECO:0000313" key="12">
    <source>
        <dbReference type="EMBL" id="OUO57447.1"/>
    </source>
</evidence>
<dbReference type="EMBL" id="NFJD01000001">
    <property type="protein sequence ID" value="OUO57447.1"/>
    <property type="molecule type" value="Genomic_DNA"/>
</dbReference>
<dbReference type="AlphaFoldDB" id="A0A1Y4DEE4"/>
<organism evidence="12 13">
    <name type="scientific">Candidatus Avelusimicrobium gallicola</name>
    <dbReference type="NCBI Taxonomy" id="2562704"/>
    <lineage>
        <taxon>Bacteria</taxon>
        <taxon>Pseudomonadati</taxon>
        <taxon>Elusimicrobiota</taxon>
        <taxon>Elusimicrobia</taxon>
        <taxon>Elusimicrobiales</taxon>
        <taxon>Elusimicrobiaceae</taxon>
        <taxon>Candidatus Avelusimicrobium</taxon>
    </lineage>
</organism>
<feature type="domain" description="Phosphofructokinase" evidence="11">
    <location>
        <begin position="5"/>
        <end position="311"/>
    </location>
</feature>
<dbReference type="FunFam" id="3.40.50.460:FF:000002">
    <property type="entry name" value="ATP-dependent 6-phosphofructokinase"/>
    <property type="match status" value="1"/>
</dbReference>
<dbReference type="Pfam" id="PF00365">
    <property type="entry name" value="PFK"/>
    <property type="match status" value="1"/>
</dbReference>
<keyword evidence="8 10" id="KW-0460">Magnesium</keyword>
<keyword evidence="13" id="KW-1185">Reference proteome</keyword>
<dbReference type="GO" id="GO:0061621">
    <property type="term" value="P:canonical glycolysis"/>
    <property type="evidence" value="ECO:0007669"/>
    <property type="project" value="TreeGrafter"/>
</dbReference>
<dbReference type="PANTHER" id="PTHR13697:SF52">
    <property type="entry name" value="ATP-DEPENDENT 6-PHOSPHOFRUCTOKINASE 3"/>
    <property type="match status" value="1"/>
</dbReference>
<name>A0A1Y4DEE4_9BACT</name>
<evidence type="ECO:0000256" key="6">
    <source>
        <dbReference type="ARBA" id="ARBA00022723"/>
    </source>
</evidence>
<evidence type="ECO:0000313" key="13">
    <source>
        <dbReference type="Proteomes" id="UP000196368"/>
    </source>
</evidence>
<feature type="binding site" evidence="10">
    <location>
        <position position="13"/>
    </location>
    <ligand>
        <name>ATP</name>
        <dbReference type="ChEBI" id="CHEBI:30616"/>
    </ligand>
</feature>